<sequence length="202" mass="21581">MLGLLLILALNLVVSFFNARACGQMWAEREQSGPFLFLVIWSAAIQSAIGFSSILIFAGAYAAHGMGILPDKAMKATLSLWYLAIIFPTLGTGFLITIHSWIVAYRERNLLDMASAAYNTVAMAHNLYQASSGIGDAFGSVFTFFSSVTDDDEDGAGILVVITVLAIVVFALGGGALLTRAIIRHYAGSLPMPERAAQLSRA</sequence>
<evidence type="ECO:0000313" key="3">
    <source>
        <dbReference type="Proteomes" id="UP000321258"/>
    </source>
</evidence>
<keyword evidence="1" id="KW-0812">Transmembrane</keyword>
<keyword evidence="1" id="KW-1133">Transmembrane helix</keyword>
<feature type="transmembrane region" description="Helical" evidence="1">
    <location>
        <begin position="80"/>
        <end position="102"/>
    </location>
</feature>
<name>A0A512IS95_9HYPH</name>
<protein>
    <submittedName>
        <fullName evidence="2">Uncharacterized protein</fullName>
    </submittedName>
</protein>
<feature type="transmembrane region" description="Helical" evidence="1">
    <location>
        <begin position="35"/>
        <end position="59"/>
    </location>
</feature>
<dbReference type="OrthoDB" id="1665272at2"/>
<gene>
    <name evidence="2" type="ORF">MHA02_29330</name>
</gene>
<dbReference type="AlphaFoldDB" id="A0A512IS95"/>
<proteinExistence type="predicted"/>
<evidence type="ECO:0000313" key="2">
    <source>
        <dbReference type="EMBL" id="GEP00546.1"/>
    </source>
</evidence>
<accession>A0A512IS95</accession>
<organism evidence="2 3">
    <name type="scientific">Methylobacterium haplocladii</name>
    <dbReference type="NCBI Taxonomy" id="1176176"/>
    <lineage>
        <taxon>Bacteria</taxon>
        <taxon>Pseudomonadati</taxon>
        <taxon>Pseudomonadota</taxon>
        <taxon>Alphaproteobacteria</taxon>
        <taxon>Hyphomicrobiales</taxon>
        <taxon>Methylobacteriaceae</taxon>
        <taxon>Methylobacterium</taxon>
    </lineage>
</organism>
<reference evidence="2 3" key="1">
    <citation type="submission" date="2019-07" db="EMBL/GenBank/DDBJ databases">
        <title>Whole genome shotgun sequence of Methylobacterium haplocladii NBRC 107714.</title>
        <authorList>
            <person name="Hosoyama A."/>
            <person name="Uohara A."/>
            <person name="Ohji S."/>
            <person name="Ichikawa N."/>
        </authorList>
    </citation>
    <scope>NUCLEOTIDE SEQUENCE [LARGE SCALE GENOMIC DNA]</scope>
    <source>
        <strain evidence="2 3">NBRC 107714</strain>
    </source>
</reference>
<feature type="transmembrane region" description="Helical" evidence="1">
    <location>
        <begin position="156"/>
        <end position="178"/>
    </location>
</feature>
<evidence type="ECO:0000256" key="1">
    <source>
        <dbReference type="SAM" id="Phobius"/>
    </source>
</evidence>
<keyword evidence="1" id="KW-0472">Membrane</keyword>
<dbReference type="RefSeq" id="WP_147079924.1">
    <property type="nucleotide sequence ID" value="NZ_BJZT01000032.1"/>
</dbReference>
<dbReference type="Proteomes" id="UP000321258">
    <property type="component" value="Unassembled WGS sequence"/>
</dbReference>
<comment type="caution">
    <text evidence="2">The sequence shown here is derived from an EMBL/GenBank/DDBJ whole genome shotgun (WGS) entry which is preliminary data.</text>
</comment>
<keyword evidence="3" id="KW-1185">Reference proteome</keyword>
<dbReference type="EMBL" id="BJZT01000032">
    <property type="protein sequence ID" value="GEP00546.1"/>
    <property type="molecule type" value="Genomic_DNA"/>
</dbReference>